<organism evidence="1 2">
    <name type="scientific">Bacillus phage PBC4</name>
    <dbReference type="NCBI Taxonomy" id="1675028"/>
    <lineage>
        <taxon>Viruses</taxon>
        <taxon>Duplodnaviria</taxon>
        <taxon>Heunggongvirae</taxon>
        <taxon>Uroviricota</taxon>
        <taxon>Caudoviricetes</taxon>
        <taxon>Sejongvirinae</taxon>
        <taxon>Yihwangvirus</taxon>
        <taxon>Yihwangvirus PBC4</taxon>
    </lineage>
</organism>
<evidence type="ECO:0000313" key="1">
    <source>
        <dbReference type="EMBL" id="AKQ08284.1"/>
    </source>
</evidence>
<protein>
    <submittedName>
        <fullName evidence="1">Uncharacterized protein</fullName>
    </submittedName>
</protein>
<dbReference type="EMBL" id="KT070866">
    <property type="protein sequence ID" value="AKQ08284.1"/>
    <property type="molecule type" value="Genomic_DNA"/>
</dbReference>
<gene>
    <name evidence="1" type="ORF">PBC4_092</name>
</gene>
<sequence length="224" mass="25762">MKKLFSTIKKVALTVGLLAVGYIAGNIENEQPQVQAETKLNQIESGQRNVFSQYFKITKLDDKGADVVNRYNENDTYYINKEEFNIDFEQLEVGEPVVVTFDHDTTIDVVYDKSLTHQYKLVDAKDFNIEIDESKYILGIDNDEIENTVVLEREDHKKGDIVNVTFEDDIHDNITKVVKVGTFDEYEDSFNYNAEHDLNKDNPDYVQTEDGSFVPKSFYEGGNE</sequence>
<proteinExistence type="predicted"/>
<reference evidence="1 2" key="1">
    <citation type="journal article" date="2016" name="FEMS Microbiol. Lett.">
        <title>Characterization of LysPBC4, a novel Bacillus cereus-specific endolysin of bacteriophage PBC4.</title>
        <authorList>
            <person name="Na H."/>
            <person name="Kong M."/>
            <person name="Ryu S."/>
        </authorList>
    </citation>
    <scope>NUCLEOTIDE SEQUENCE [LARGE SCALE GENOMIC DNA]</scope>
</reference>
<keyword evidence="2" id="KW-1185">Reference proteome</keyword>
<evidence type="ECO:0000313" key="2">
    <source>
        <dbReference type="Proteomes" id="UP000224963"/>
    </source>
</evidence>
<dbReference type="Proteomes" id="UP000224963">
    <property type="component" value="Segment"/>
</dbReference>
<accession>A0A1D6X8D3</accession>
<name>A0A1D6X8D3_9CAUD</name>